<feature type="transmembrane region" description="Helical" evidence="10">
    <location>
        <begin position="200"/>
        <end position="217"/>
    </location>
</feature>
<keyword evidence="3 10" id="KW-0812">Transmembrane</keyword>
<reference evidence="12" key="1">
    <citation type="submission" date="2021-01" db="EMBL/GenBank/DDBJ databases">
        <authorList>
            <person name="Corre E."/>
            <person name="Pelletier E."/>
            <person name="Niang G."/>
            <person name="Scheremetjew M."/>
            <person name="Finn R."/>
            <person name="Kale V."/>
            <person name="Holt S."/>
            <person name="Cochrane G."/>
            <person name="Meng A."/>
            <person name="Brown T."/>
            <person name="Cohen L."/>
        </authorList>
    </citation>
    <scope>NUCLEOTIDE SEQUENCE</scope>
    <source>
        <strain evidence="12">CCMP1594</strain>
    </source>
</reference>
<evidence type="ECO:0000313" key="12">
    <source>
        <dbReference type="EMBL" id="CAE0839087.1"/>
    </source>
</evidence>
<dbReference type="PANTHER" id="PTHR12825">
    <property type="entry name" value="BNIP1-RELATED"/>
    <property type="match status" value="1"/>
</dbReference>
<evidence type="ECO:0000256" key="10">
    <source>
        <dbReference type="SAM" id="Phobius"/>
    </source>
</evidence>
<gene>
    <name evidence="12" type="ORF">EGYM00163_LOCUS50459</name>
</gene>
<evidence type="ECO:0000256" key="3">
    <source>
        <dbReference type="ARBA" id="ARBA00022692"/>
    </source>
</evidence>
<evidence type="ECO:0000256" key="7">
    <source>
        <dbReference type="ARBA" id="ARBA00023054"/>
    </source>
</evidence>
<dbReference type="PANTHER" id="PTHR12825:SF0">
    <property type="entry name" value="VESICLE TRANSPORT PROTEIN SEC20"/>
    <property type="match status" value="1"/>
</dbReference>
<comment type="similarity">
    <text evidence="9">Belongs to the SEC20 family.</text>
</comment>
<evidence type="ECO:0000256" key="5">
    <source>
        <dbReference type="ARBA" id="ARBA00022892"/>
    </source>
</evidence>
<keyword evidence="4" id="KW-0256">Endoplasmic reticulum</keyword>
<feature type="domain" description="Sec20 C-terminal" evidence="11">
    <location>
        <begin position="131"/>
        <end position="221"/>
    </location>
</feature>
<evidence type="ECO:0000256" key="4">
    <source>
        <dbReference type="ARBA" id="ARBA00022824"/>
    </source>
</evidence>
<name>A0A7S4LMC6_9EUGL</name>
<keyword evidence="7" id="KW-0175">Coiled coil</keyword>
<dbReference type="GO" id="GO:0005789">
    <property type="term" value="C:endoplasmic reticulum membrane"/>
    <property type="evidence" value="ECO:0007669"/>
    <property type="project" value="UniProtKB-SubCell"/>
</dbReference>
<dbReference type="AlphaFoldDB" id="A0A7S4LMC6"/>
<dbReference type="InterPro" id="IPR056173">
    <property type="entry name" value="Sec20_C"/>
</dbReference>
<dbReference type="EMBL" id="HBJA01146579">
    <property type="protein sequence ID" value="CAE0839087.1"/>
    <property type="molecule type" value="Transcribed_RNA"/>
</dbReference>
<keyword evidence="6 10" id="KW-1133">Transmembrane helix</keyword>
<evidence type="ECO:0000256" key="1">
    <source>
        <dbReference type="ARBA" id="ARBA00004163"/>
    </source>
</evidence>
<evidence type="ECO:0000256" key="6">
    <source>
        <dbReference type="ARBA" id="ARBA00022989"/>
    </source>
</evidence>
<sequence>MEYKIQQQLDELLNLEIEVQKCTVVIKQGLLSPQALVQTCTTINTKLNELSTKMRELEMDMEGFDSHSKRDHDSLLKTISHHKTEIERLRTSARSATVVYNKKIAAQHYHKEKLELLGAYAGSRANKGGSKGSEVIEALQRTRGLISQQLDKTQETMKYLDEGSEKLRQTYAEYQSHRGAVASNAQLLNKLATRMMTDSVFVYFAFAVYIAVCMYILRKRLF</sequence>
<comment type="subcellular location">
    <subcellularLocation>
        <location evidence="1">Endoplasmic reticulum membrane</location>
        <topology evidence="1">Single-pass type IV membrane protein</topology>
    </subcellularLocation>
</comment>
<evidence type="ECO:0000256" key="8">
    <source>
        <dbReference type="ARBA" id="ARBA00023136"/>
    </source>
</evidence>
<dbReference type="InterPro" id="IPR005606">
    <property type="entry name" value="Sec20"/>
</dbReference>
<dbReference type="GO" id="GO:0006890">
    <property type="term" value="P:retrograde vesicle-mediated transport, Golgi to endoplasmic reticulum"/>
    <property type="evidence" value="ECO:0007669"/>
    <property type="project" value="InterPro"/>
</dbReference>
<organism evidence="12">
    <name type="scientific">Eutreptiella gymnastica</name>
    <dbReference type="NCBI Taxonomy" id="73025"/>
    <lineage>
        <taxon>Eukaryota</taxon>
        <taxon>Discoba</taxon>
        <taxon>Euglenozoa</taxon>
        <taxon>Euglenida</taxon>
        <taxon>Spirocuta</taxon>
        <taxon>Euglenophyceae</taxon>
        <taxon>Eutreptiales</taxon>
        <taxon>Eutreptiaceae</taxon>
        <taxon>Eutreptiella</taxon>
    </lineage>
</organism>
<dbReference type="GO" id="GO:0031201">
    <property type="term" value="C:SNARE complex"/>
    <property type="evidence" value="ECO:0007669"/>
    <property type="project" value="TreeGrafter"/>
</dbReference>
<dbReference type="GO" id="GO:0005484">
    <property type="term" value="F:SNAP receptor activity"/>
    <property type="evidence" value="ECO:0007669"/>
    <property type="project" value="InterPro"/>
</dbReference>
<keyword evidence="2" id="KW-0813">Transport</keyword>
<accession>A0A7S4LMC6</accession>
<protein>
    <recommendedName>
        <fullName evidence="11">Sec20 C-terminal domain-containing protein</fullName>
    </recommendedName>
</protein>
<dbReference type="Pfam" id="PF03908">
    <property type="entry name" value="Sec20"/>
    <property type="match status" value="1"/>
</dbReference>
<keyword evidence="8 10" id="KW-0472">Membrane</keyword>
<evidence type="ECO:0000256" key="2">
    <source>
        <dbReference type="ARBA" id="ARBA00022448"/>
    </source>
</evidence>
<proteinExistence type="inferred from homology"/>
<keyword evidence="5" id="KW-0931">ER-Golgi transport</keyword>
<evidence type="ECO:0000256" key="9">
    <source>
        <dbReference type="ARBA" id="ARBA00037934"/>
    </source>
</evidence>
<evidence type="ECO:0000259" key="11">
    <source>
        <dbReference type="Pfam" id="PF03908"/>
    </source>
</evidence>